<feature type="compositionally biased region" description="Basic and acidic residues" evidence="1">
    <location>
        <begin position="215"/>
        <end position="225"/>
    </location>
</feature>
<organism evidence="2 3">
    <name type="scientific">Fusarium zealandicum</name>
    <dbReference type="NCBI Taxonomy" id="1053134"/>
    <lineage>
        <taxon>Eukaryota</taxon>
        <taxon>Fungi</taxon>
        <taxon>Dikarya</taxon>
        <taxon>Ascomycota</taxon>
        <taxon>Pezizomycotina</taxon>
        <taxon>Sordariomycetes</taxon>
        <taxon>Hypocreomycetidae</taxon>
        <taxon>Hypocreales</taxon>
        <taxon>Nectriaceae</taxon>
        <taxon>Fusarium</taxon>
        <taxon>Fusarium staphyleae species complex</taxon>
    </lineage>
</organism>
<reference evidence="2" key="2">
    <citation type="submission" date="2020-05" db="EMBL/GenBank/DDBJ databases">
        <authorList>
            <person name="Kim H.-S."/>
            <person name="Proctor R.H."/>
            <person name="Brown D.W."/>
        </authorList>
    </citation>
    <scope>NUCLEOTIDE SEQUENCE</scope>
    <source>
        <strain evidence="2">NRRL 22465</strain>
    </source>
</reference>
<feature type="region of interest" description="Disordered" evidence="1">
    <location>
        <begin position="173"/>
        <end position="235"/>
    </location>
</feature>
<feature type="compositionally biased region" description="Polar residues" evidence="1">
    <location>
        <begin position="178"/>
        <end position="204"/>
    </location>
</feature>
<dbReference type="AlphaFoldDB" id="A0A8H4XEC4"/>
<comment type="caution">
    <text evidence="2">The sequence shown here is derived from an EMBL/GenBank/DDBJ whole genome shotgun (WGS) entry which is preliminary data.</text>
</comment>
<reference evidence="2" key="1">
    <citation type="journal article" date="2020" name="BMC Genomics">
        <title>Correction to: Identification and distribution of gene clusters required for synthesis of sphingolipid metabolism inhibitors in diverse species of the filamentous fungus Fusarium.</title>
        <authorList>
            <person name="Kim H.S."/>
            <person name="Lohmar J.M."/>
            <person name="Busman M."/>
            <person name="Brown D.W."/>
            <person name="Naumann T.A."/>
            <person name="Divon H.H."/>
            <person name="Lysoe E."/>
            <person name="Uhlig S."/>
            <person name="Proctor R.H."/>
        </authorList>
    </citation>
    <scope>NUCLEOTIDE SEQUENCE</scope>
    <source>
        <strain evidence="2">NRRL 22465</strain>
    </source>
</reference>
<proteinExistence type="predicted"/>
<dbReference type="Proteomes" id="UP000635477">
    <property type="component" value="Unassembled WGS sequence"/>
</dbReference>
<name>A0A8H4XEC4_9HYPO</name>
<dbReference type="OrthoDB" id="5099169at2759"/>
<sequence length="327" mass="37561">MLPVKKVMVRLVSVDPQPQDQQCALKYATKHASYHSASVLHADNYGAYSLITKKLLNELFKPVYGSEERFPDINMDTVVCLQWHYPALEETQVTKHLVLDNAAYDVVLRKEDWETPIRNWLLRDYTEQQLREHRVLPPLDEETQDKSAPLQLFQQGKCQRELQAVRHMSDDSACTVEPQGQQSEMSGCESCTSTSATIEPQTPSDDGLGDYESSQSRHDIDEHHQHTSGGEELAKEDTKLDCVYPSLLPGHLRGRFPKDSRRWKKLRRFNTLSGIKRPSGNKASSQEKLFFRTTKFPRKCKDNSRRPRLNRNLSSQTRRHGLGSAER</sequence>
<evidence type="ECO:0000313" key="2">
    <source>
        <dbReference type="EMBL" id="KAF4972017.1"/>
    </source>
</evidence>
<keyword evidence="3" id="KW-1185">Reference proteome</keyword>
<gene>
    <name evidence="2" type="ORF">FZEAL_9694</name>
</gene>
<feature type="region of interest" description="Disordered" evidence="1">
    <location>
        <begin position="274"/>
        <end position="327"/>
    </location>
</feature>
<dbReference type="EMBL" id="JABEYC010000940">
    <property type="protein sequence ID" value="KAF4972017.1"/>
    <property type="molecule type" value="Genomic_DNA"/>
</dbReference>
<evidence type="ECO:0000256" key="1">
    <source>
        <dbReference type="SAM" id="MobiDB-lite"/>
    </source>
</evidence>
<accession>A0A8H4XEC4</accession>
<protein>
    <submittedName>
        <fullName evidence="2">Uncharacterized protein</fullName>
    </submittedName>
</protein>
<evidence type="ECO:0000313" key="3">
    <source>
        <dbReference type="Proteomes" id="UP000635477"/>
    </source>
</evidence>